<evidence type="ECO:0000313" key="1">
    <source>
        <dbReference type="EMBL" id="MPC94751.1"/>
    </source>
</evidence>
<accession>A0A5B7JA56</accession>
<evidence type="ECO:0000313" key="2">
    <source>
        <dbReference type="Proteomes" id="UP000324222"/>
    </source>
</evidence>
<gene>
    <name evidence="1" type="ORF">E2C01_089934</name>
</gene>
<reference evidence="1 2" key="1">
    <citation type="submission" date="2019-05" db="EMBL/GenBank/DDBJ databases">
        <title>Another draft genome of Portunus trituberculatus and its Hox gene families provides insights of decapod evolution.</title>
        <authorList>
            <person name="Jeong J.-H."/>
            <person name="Song I."/>
            <person name="Kim S."/>
            <person name="Choi T."/>
            <person name="Kim D."/>
            <person name="Ryu S."/>
            <person name="Kim W."/>
        </authorList>
    </citation>
    <scope>NUCLEOTIDE SEQUENCE [LARGE SCALE GENOMIC DNA]</scope>
    <source>
        <tissue evidence="1">Muscle</tissue>
    </source>
</reference>
<proteinExistence type="predicted"/>
<name>A0A5B7JA56_PORTR</name>
<organism evidence="1 2">
    <name type="scientific">Portunus trituberculatus</name>
    <name type="common">Swimming crab</name>
    <name type="synonym">Neptunus trituberculatus</name>
    <dbReference type="NCBI Taxonomy" id="210409"/>
    <lineage>
        <taxon>Eukaryota</taxon>
        <taxon>Metazoa</taxon>
        <taxon>Ecdysozoa</taxon>
        <taxon>Arthropoda</taxon>
        <taxon>Crustacea</taxon>
        <taxon>Multicrustacea</taxon>
        <taxon>Malacostraca</taxon>
        <taxon>Eumalacostraca</taxon>
        <taxon>Eucarida</taxon>
        <taxon>Decapoda</taxon>
        <taxon>Pleocyemata</taxon>
        <taxon>Brachyura</taxon>
        <taxon>Eubrachyura</taxon>
        <taxon>Portunoidea</taxon>
        <taxon>Portunidae</taxon>
        <taxon>Portuninae</taxon>
        <taxon>Portunus</taxon>
    </lineage>
</organism>
<keyword evidence="2" id="KW-1185">Reference proteome</keyword>
<protein>
    <submittedName>
        <fullName evidence="1">Uncharacterized protein</fullName>
    </submittedName>
</protein>
<dbReference type="AlphaFoldDB" id="A0A5B7JA56"/>
<dbReference type="EMBL" id="VSRR010099745">
    <property type="protein sequence ID" value="MPC94751.1"/>
    <property type="molecule type" value="Genomic_DNA"/>
</dbReference>
<dbReference type="Proteomes" id="UP000324222">
    <property type="component" value="Unassembled WGS sequence"/>
</dbReference>
<comment type="caution">
    <text evidence="1">The sequence shown here is derived from an EMBL/GenBank/DDBJ whole genome shotgun (WGS) entry which is preliminary data.</text>
</comment>
<sequence length="91" mass="9768">MVPPARLSSFSPTLSLPLPAALTPSLCVSPSYYNQKGPKHLQNPENSGWIHRAGCGDGNGLQGSTVFHFSSLLVPRTSPNGLNEVARTPWR</sequence>